<keyword evidence="1" id="KW-0472">Membrane</keyword>
<keyword evidence="1" id="KW-1133">Transmembrane helix</keyword>
<evidence type="ECO:0000256" key="1">
    <source>
        <dbReference type="SAM" id="Phobius"/>
    </source>
</evidence>
<comment type="caution">
    <text evidence="3">The sequence shown here is derived from an EMBL/GenBank/DDBJ whole genome shotgun (WGS) entry which is preliminary data.</text>
</comment>
<feature type="transmembrane region" description="Helical" evidence="1">
    <location>
        <begin position="220"/>
        <end position="241"/>
    </location>
</feature>
<evidence type="ECO:0000313" key="4">
    <source>
        <dbReference type="Proteomes" id="UP001633002"/>
    </source>
</evidence>
<dbReference type="EMBL" id="JBJQOH010000001">
    <property type="protein sequence ID" value="KAL3699047.1"/>
    <property type="molecule type" value="Genomic_DNA"/>
</dbReference>
<reference evidence="3 4" key="1">
    <citation type="submission" date="2024-09" db="EMBL/GenBank/DDBJ databases">
        <title>Chromosome-scale assembly of Riccia sorocarpa.</title>
        <authorList>
            <person name="Paukszto L."/>
        </authorList>
    </citation>
    <scope>NUCLEOTIDE SEQUENCE [LARGE SCALE GENOMIC DNA]</scope>
    <source>
        <strain evidence="3">LP-2024</strain>
        <tissue evidence="3">Aerial parts of the thallus</tissue>
    </source>
</reference>
<evidence type="ECO:0000313" key="3">
    <source>
        <dbReference type="EMBL" id="KAL3699047.1"/>
    </source>
</evidence>
<sequence>MVCLRRERTRFVVVFITSSNFGLESCTFRGSSNGRRDRLRENFKDRGSRGESCGNAVCEVASMFRLMALSSSFADLSKLDEKRATVYGGLATTAQQISRLLCGAERAVNHLHLGNNFIKKTSSSEATSLGRLDCDKMDLISDHLAPFLVLQRFSAQFPAVVFYFLDDVVASQKKAGAEELEGEENVEELLLGTKAADDETRKDRWKGVLRNGGGIMGCSWPICWAFVMAFSLFFYVMAVYYSACPLGFELGDESSSGITASFISKVTDKVPFPTSTGGLSQSWNGDLRTLVTPWNRLCYSSKPLETFRMALFVKKWPHGGTPGGLERHALTLHRVLAKRGHDVHVYTVSGDNTKPDDAMEGNMHIHFMDPVSTGGFQYSEAWDQFVKENATKPFDLVHTESVALPHWKAKNVPNLAASWHGIAFEVIHSDIVHDLIRKPGEQRSVDLQKTMSERLSKVAEEVRFFHSYRHHVATSDYVGDVLRTIYEIPEENVHVILNGVDEKKFRPDPEKGALFRAKYGVPANASLVLGAAGRLVRDKGHPLLFEAFSEIIKEHKDVYLLVAGAGPWGDRYKELAPNAKTLGPMTPEALGEFYNALDIFVNPTLRSQGLDHTLLEAMQCGKPLLATKFSSITWSVVVSKNFGYTFSPNVDALTKALRAIVKDGKSVLKNKGEMCREYASYMFPATKMASAYERLFLCMKNETYCQYPLPGDCPPQRKFFLNR</sequence>
<dbReference type="Gene3D" id="3.40.50.2000">
    <property type="entry name" value="Glycogen Phosphorylase B"/>
    <property type="match status" value="2"/>
</dbReference>
<dbReference type="AlphaFoldDB" id="A0ABD3I5Q5"/>
<organism evidence="3 4">
    <name type="scientific">Riccia sorocarpa</name>
    <dbReference type="NCBI Taxonomy" id="122646"/>
    <lineage>
        <taxon>Eukaryota</taxon>
        <taxon>Viridiplantae</taxon>
        <taxon>Streptophyta</taxon>
        <taxon>Embryophyta</taxon>
        <taxon>Marchantiophyta</taxon>
        <taxon>Marchantiopsida</taxon>
        <taxon>Marchantiidae</taxon>
        <taxon>Marchantiales</taxon>
        <taxon>Ricciaceae</taxon>
        <taxon>Riccia</taxon>
    </lineage>
</organism>
<dbReference type="CDD" id="cd03801">
    <property type="entry name" value="GT4_PimA-like"/>
    <property type="match status" value="1"/>
</dbReference>
<dbReference type="Pfam" id="PF13692">
    <property type="entry name" value="Glyco_trans_1_4"/>
    <property type="match status" value="1"/>
</dbReference>
<accession>A0ABD3I5Q5</accession>
<evidence type="ECO:0000259" key="2">
    <source>
        <dbReference type="Pfam" id="PF13439"/>
    </source>
</evidence>
<dbReference type="Pfam" id="PF13439">
    <property type="entry name" value="Glyco_transf_4"/>
    <property type="match status" value="1"/>
</dbReference>
<dbReference type="PANTHER" id="PTHR46686:SF2">
    <property type="entry name" value="GLYCOSYLTRANSFERASE"/>
    <property type="match status" value="1"/>
</dbReference>
<keyword evidence="1" id="KW-0812">Transmembrane</keyword>
<protein>
    <recommendedName>
        <fullName evidence="2">Glycosyltransferase subfamily 4-like N-terminal domain-containing protein</fullName>
    </recommendedName>
</protein>
<name>A0ABD3I5Q5_9MARC</name>
<dbReference type="Proteomes" id="UP001633002">
    <property type="component" value="Unassembled WGS sequence"/>
</dbReference>
<proteinExistence type="predicted"/>
<dbReference type="PANTHER" id="PTHR46686">
    <property type="entry name" value="GLYCOSYLTRANSFERASE"/>
    <property type="match status" value="1"/>
</dbReference>
<keyword evidence="4" id="KW-1185">Reference proteome</keyword>
<dbReference type="SUPFAM" id="SSF53756">
    <property type="entry name" value="UDP-Glycosyltransferase/glycogen phosphorylase"/>
    <property type="match status" value="1"/>
</dbReference>
<gene>
    <name evidence="3" type="ORF">R1sor_017069</name>
</gene>
<feature type="domain" description="Glycosyltransferase subfamily 4-like N-terminal" evidence="2">
    <location>
        <begin position="322"/>
        <end position="502"/>
    </location>
</feature>
<dbReference type="InterPro" id="IPR028098">
    <property type="entry name" value="Glyco_trans_4-like_N"/>
</dbReference>